<keyword evidence="7" id="KW-1185">Reference proteome</keyword>
<comment type="caution">
    <text evidence="6">The sequence shown here is derived from an EMBL/GenBank/DDBJ whole genome shotgun (WGS) entry which is preliminary data.</text>
</comment>
<dbReference type="InterPro" id="IPR027417">
    <property type="entry name" value="P-loop_NTPase"/>
</dbReference>
<dbReference type="SUPFAM" id="SSF52540">
    <property type="entry name" value="P-loop containing nucleoside triphosphate hydrolases"/>
    <property type="match status" value="2"/>
</dbReference>
<keyword evidence="3" id="KW-0347">Helicase</keyword>
<proteinExistence type="predicted"/>
<dbReference type="EMBL" id="JADFTS010000004">
    <property type="protein sequence ID" value="KAF9608114.1"/>
    <property type="molecule type" value="Genomic_DNA"/>
</dbReference>
<dbReference type="GO" id="GO:0004386">
    <property type="term" value="F:helicase activity"/>
    <property type="evidence" value="ECO:0007669"/>
    <property type="project" value="UniProtKB-KW"/>
</dbReference>
<evidence type="ECO:0000259" key="5">
    <source>
        <dbReference type="Pfam" id="PF13087"/>
    </source>
</evidence>
<dbReference type="Proteomes" id="UP000631114">
    <property type="component" value="Unassembled WGS sequence"/>
</dbReference>
<gene>
    <name evidence="6" type="ORF">IFM89_006041</name>
</gene>
<keyword evidence="1" id="KW-0547">Nucleotide-binding</keyword>
<dbReference type="Pfam" id="PF13087">
    <property type="entry name" value="AAA_12"/>
    <property type="match status" value="1"/>
</dbReference>
<accession>A0A835HZW3</accession>
<dbReference type="GO" id="GO:0016787">
    <property type="term" value="F:hydrolase activity"/>
    <property type="evidence" value="ECO:0007669"/>
    <property type="project" value="UniProtKB-KW"/>
</dbReference>
<feature type="domain" description="DNA2/NAM7 helicase-like C-terminal" evidence="5">
    <location>
        <begin position="444"/>
        <end position="634"/>
    </location>
</feature>
<dbReference type="GO" id="GO:0005694">
    <property type="term" value="C:chromosome"/>
    <property type="evidence" value="ECO:0007669"/>
    <property type="project" value="UniProtKB-ARBA"/>
</dbReference>
<evidence type="ECO:0000256" key="3">
    <source>
        <dbReference type="ARBA" id="ARBA00022806"/>
    </source>
</evidence>
<sequence>MCESKSNKEIVDIILGWSIDDITNKDLSKDKVGLIPTEFSYVNHYLESFCYPLIEEARSVLSTCLFAVSDAPFVGMIVERCNVSEGFTNDGNNIFSFSLYNGERRGHYEPKVGDIVLLSTSVPKDYEEIRQGIRPSCLAVVDLIGNGNGKQWGKLGKFGSEEIKGGGSSYVAIYLMNFTETSHIRTTLNVDTTDPHLNLNLIKKALCRKSLDLESCSCTWTSFQTEDILHEKIVSKLNESQIDAVRFLVSPIRCNHSLSMRCISGLPGTGKSEIACITALAALNLKCRVILCVPAKFSVVDIASHFVKIVNRCHGGYNLKDIVVFGENSEEHYKNTGDLAFIRPDILNMLKHGRRIPNTTEKQCNRLFCLDKSPLIFCSVARLLSLKGCGSVAVLIMDNADLIKEWESVLPLQLKGLRHVLLMGNDYEFQRTFKSQISEAVGFARSLFTRVGSLCPPKKLIDIQYRMHHGISCFPSKRLFSGQLLNDPDDISRIRFNCQLPEHIYKAYSFIDFADGKEISNDHGEDWKNIVEAAVVIKILTKLFRARVNSGGKLSIGVISPYKAQVQLIQEMLSDRIESNSEISLWVRSSDEIQSCEVDVIIISTVRCNESGSVGLLSDRYLTSASLTRARSLLSPFIFFYVRHCLWILGNRSTLVKSHSIWKDLVVDAEERGCIFHAGEDKDLAAVILDVKRELDELNDLLNQESVLFNHKKWKMIFSDDFKRSFVALKTLFIKQIVLGFLLKLAGDIATESKFIQVLKIWDVLPLVEIPNVVVKLEKMTYLFSDYYMKRCMEQKYEGILVVPMSWNICSDFVKYKCAASLPDLENSKVNESLLLMKFYSLSSVSVKNLLKACDGREIELPFEVSDLELEIVKCPRSAFVLGRSGTGKTIISIMRLMKREQEFVEALHGTVPFNWFSYHNKRCENNAVAGYGLRQIFITVSVNLCSGVKDYINRLKRCIFGMEIQAGSSDGEMWELGDSLSMFSDIPDSFTNMPQRHFPIVVSLRKFLLMLDGSLSRSFFNRFKDLKVIFDGQRSTMTHAQQQIILGKEVRFERFLTSYWPSFKAKYTRKLDPLLVYTQIISFIKGGCRLGVADPNEKMSEEDYIKLSNNLVIDIQRRLRFEGYGGPMMDFVYIDEVQDFTLNQLSLLKYICSNTFMLDQKGHQIFKLKQNFRTHSSVLNLAQSVLTLLYHFFPESVDKLESETSLVHGELPVLLQSCDQNVLKNIFHSNVGNSNGAITFGAQQVILDVLLYNFFEKAPLEPGWEKLGVVKLGELDFSFGSGMVDFCKLEEWNLRGQKFFNKGNYEAALLCFKRSGDVSTRNGHRLHLFKWKEKTSGTKILKWLQPVFLMLRSCSLSNAARNYAQGKCLSKCLSSCKRVDLFELGWAFIKKWSGQVPTDTKVNFLKSWISKINKLSDIVSVVEIARTFPEDAYSFLIENENYVEASKLQRIRGNTILSILEAYMLERAEVYKKSSQLVDFHIAVQIISTDERSGWSMQHAHNLENLLDGAKELAYRVSKSYGDEVRAELAFLSDRNYSFKTIRAHFQRAQNQNVMVETFAAHKKADIGRYDDDSDAVFKWRSMHFEKVVFEGHFSSQVLINIWNTWKQRISCLFSYLQGSVNTSQYKIYKDLCHKCFGVLKLNSKDVFLAFNSQASWLKGANEESLHRFDEKVYISGPVFRSLAQQFLRTQVSFVCDKLLGILTQLQMNYQEKRFCFVQ</sequence>
<dbReference type="InterPro" id="IPR039904">
    <property type="entry name" value="TRANK1"/>
</dbReference>
<evidence type="ECO:0000256" key="2">
    <source>
        <dbReference type="ARBA" id="ARBA00022801"/>
    </source>
</evidence>
<dbReference type="PANTHER" id="PTHR21529">
    <property type="entry name" value="MAMMARY TURMOR VIRUS RECEPTOR HOMOLOG 1, 2 MTVR1, 2"/>
    <property type="match status" value="1"/>
</dbReference>
<keyword evidence="2" id="KW-0378">Hydrolase</keyword>
<dbReference type="OrthoDB" id="3156807at2759"/>
<dbReference type="InterPro" id="IPR041679">
    <property type="entry name" value="DNA2/NAM7-like_C"/>
</dbReference>
<evidence type="ECO:0000313" key="7">
    <source>
        <dbReference type="Proteomes" id="UP000631114"/>
    </source>
</evidence>
<name>A0A835HZW3_9MAGN</name>
<evidence type="ECO:0000256" key="1">
    <source>
        <dbReference type="ARBA" id="ARBA00022741"/>
    </source>
</evidence>
<dbReference type="CDD" id="cd18808">
    <property type="entry name" value="SF1_C_Upf1"/>
    <property type="match status" value="1"/>
</dbReference>
<protein>
    <recommendedName>
        <fullName evidence="5">DNA2/NAM7 helicase-like C-terminal domain-containing protein</fullName>
    </recommendedName>
</protein>
<dbReference type="Gene3D" id="3.40.50.300">
    <property type="entry name" value="P-loop containing nucleotide triphosphate hydrolases"/>
    <property type="match status" value="2"/>
</dbReference>
<dbReference type="InterPro" id="IPR047187">
    <property type="entry name" value="SF1_C_Upf1"/>
</dbReference>
<dbReference type="FunFam" id="3.40.50.300:FF:000326">
    <property type="entry name" value="P-loop containing nucleoside triphosphate hydrolase"/>
    <property type="match status" value="1"/>
</dbReference>
<evidence type="ECO:0000256" key="4">
    <source>
        <dbReference type="ARBA" id="ARBA00022840"/>
    </source>
</evidence>
<evidence type="ECO:0000313" key="6">
    <source>
        <dbReference type="EMBL" id="KAF9608114.1"/>
    </source>
</evidence>
<keyword evidence="4" id="KW-0067">ATP-binding</keyword>
<dbReference type="PANTHER" id="PTHR21529:SF4">
    <property type="entry name" value="TPR AND ANKYRIN REPEAT-CONTAINING PROTEIN 1"/>
    <property type="match status" value="1"/>
</dbReference>
<organism evidence="6 7">
    <name type="scientific">Coptis chinensis</name>
    <dbReference type="NCBI Taxonomy" id="261450"/>
    <lineage>
        <taxon>Eukaryota</taxon>
        <taxon>Viridiplantae</taxon>
        <taxon>Streptophyta</taxon>
        <taxon>Embryophyta</taxon>
        <taxon>Tracheophyta</taxon>
        <taxon>Spermatophyta</taxon>
        <taxon>Magnoliopsida</taxon>
        <taxon>Ranunculales</taxon>
        <taxon>Ranunculaceae</taxon>
        <taxon>Coptidoideae</taxon>
        <taxon>Coptis</taxon>
    </lineage>
</organism>
<reference evidence="6 7" key="1">
    <citation type="submission" date="2020-10" db="EMBL/GenBank/DDBJ databases">
        <title>The Coptis chinensis genome and diversification of protoberbering-type alkaloids.</title>
        <authorList>
            <person name="Wang B."/>
            <person name="Shu S."/>
            <person name="Song C."/>
            <person name="Liu Y."/>
        </authorList>
    </citation>
    <scope>NUCLEOTIDE SEQUENCE [LARGE SCALE GENOMIC DNA]</scope>
    <source>
        <strain evidence="6">HL-2020</strain>
        <tissue evidence="6">Leaf</tissue>
    </source>
</reference>
<dbReference type="GO" id="GO:0005524">
    <property type="term" value="F:ATP binding"/>
    <property type="evidence" value="ECO:0007669"/>
    <property type="project" value="UniProtKB-KW"/>
</dbReference>